<dbReference type="PANTHER" id="PTHR42724">
    <property type="entry name" value="TETRAACYLDISACCHARIDE 4'-KINASE"/>
    <property type="match status" value="1"/>
</dbReference>
<evidence type="ECO:0000256" key="13">
    <source>
        <dbReference type="HAMAP-Rule" id="MF_00409"/>
    </source>
</evidence>
<evidence type="ECO:0000256" key="9">
    <source>
        <dbReference type="ARBA" id="ARBA00022777"/>
    </source>
</evidence>
<gene>
    <name evidence="13 15" type="primary">lpxK</name>
    <name evidence="15" type="ORF">E2488_14925</name>
</gene>
<evidence type="ECO:0000256" key="11">
    <source>
        <dbReference type="ARBA" id="ARBA00023098"/>
    </source>
</evidence>
<evidence type="ECO:0000313" key="15">
    <source>
        <dbReference type="EMBL" id="TEW72155.1"/>
    </source>
</evidence>
<dbReference type="GO" id="GO:0009245">
    <property type="term" value="P:lipid A biosynthetic process"/>
    <property type="evidence" value="ECO:0007669"/>
    <property type="project" value="UniProtKB-UniRule"/>
</dbReference>
<keyword evidence="14" id="KW-0472">Membrane</keyword>
<dbReference type="Proteomes" id="UP000298517">
    <property type="component" value="Unassembled WGS sequence"/>
</dbReference>
<evidence type="ECO:0000256" key="6">
    <source>
        <dbReference type="ARBA" id="ARBA00022556"/>
    </source>
</evidence>
<dbReference type="Pfam" id="PF02606">
    <property type="entry name" value="LpxK"/>
    <property type="match status" value="1"/>
</dbReference>
<comment type="function">
    <text evidence="1 13">Transfers the gamma-phosphate of ATP to the 4'-position of a tetraacyldisaccharide 1-phosphate intermediate (termed DS-1-P) to form tetraacyldisaccharide 1,4'-bis-phosphate (lipid IVA).</text>
</comment>
<keyword evidence="16" id="KW-1185">Reference proteome</keyword>
<evidence type="ECO:0000256" key="8">
    <source>
        <dbReference type="ARBA" id="ARBA00022741"/>
    </source>
</evidence>
<accession>A0A4Y8AQD0</accession>
<evidence type="ECO:0000256" key="3">
    <source>
        <dbReference type="ARBA" id="ARBA00012071"/>
    </source>
</evidence>
<dbReference type="HAMAP" id="MF_00409">
    <property type="entry name" value="LpxK"/>
    <property type="match status" value="1"/>
</dbReference>
<dbReference type="PANTHER" id="PTHR42724:SF1">
    <property type="entry name" value="TETRAACYLDISACCHARIDE 4'-KINASE, MITOCHONDRIAL-RELATED"/>
    <property type="match status" value="1"/>
</dbReference>
<dbReference type="GO" id="GO:0005524">
    <property type="term" value="F:ATP binding"/>
    <property type="evidence" value="ECO:0007669"/>
    <property type="project" value="UniProtKB-UniRule"/>
</dbReference>
<evidence type="ECO:0000256" key="2">
    <source>
        <dbReference type="ARBA" id="ARBA00004870"/>
    </source>
</evidence>
<dbReference type="InterPro" id="IPR027417">
    <property type="entry name" value="P-loop_NTPase"/>
</dbReference>
<sequence length="345" mass="39524">MKFLRKIVYPFAILYGVIISIRNFLYDKNFLKSTKFKTPTLVVGNLSVGGTGKTPQIEYLIRLLQNDYKIAVLSRGYKRKSTGFIIADKNASVALIGDEPFQYYKKFKNILVCVDADRTNAIQQLEKLKNPPDIILLDDAFQHRRVLGGFNILLTDFNNLYVNDTMLPTGNLREHKSGAKRAHVIIVTKCPKALTETEQFAITEKLKPIKNQTVFFTAIDYNTTLKGASSICLDEMRDFEVLLVTGIANPAPLTTFLEEKNINFEHLKYPDHYSFKSKDIQQINEKLGSFRSKNKLVLTTEKDYVRIFDKVKKLHYISIKSTVINHKNDFDEKIKNYVEQSSGNS</sequence>
<name>A0A4Y8AQD0_9FLAO</name>
<dbReference type="AlphaFoldDB" id="A0A4Y8AQD0"/>
<dbReference type="RefSeq" id="WP_134249179.1">
    <property type="nucleotide sequence ID" value="NZ_SNQI01000006.1"/>
</dbReference>
<dbReference type="EC" id="2.7.1.130" evidence="3 13"/>
<comment type="pathway">
    <text evidence="2 13">Glycolipid biosynthesis; lipid IV(A) biosynthesis; lipid IV(A) from (3R)-3-hydroxytetradecanoyl-[acyl-carrier-protein] and UDP-N-acetyl-alpha-D-glucosamine: step 6/6.</text>
</comment>
<comment type="caution">
    <text evidence="15">The sequence shown here is derived from an EMBL/GenBank/DDBJ whole genome shotgun (WGS) entry which is preliminary data.</text>
</comment>
<evidence type="ECO:0000256" key="14">
    <source>
        <dbReference type="SAM" id="Phobius"/>
    </source>
</evidence>
<keyword evidence="9 13" id="KW-0418">Kinase</keyword>
<protein>
    <recommendedName>
        <fullName evidence="4 13">Tetraacyldisaccharide 4'-kinase</fullName>
        <ecNumber evidence="3 13">2.7.1.130</ecNumber>
    </recommendedName>
    <alternativeName>
        <fullName evidence="12 13">Lipid A 4'-kinase</fullName>
    </alternativeName>
</protein>
<dbReference type="InterPro" id="IPR003758">
    <property type="entry name" value="LpxK"/>
</dbReference>
<organism evidence="15 16">
    <name type="scientific">Gramella jeungdoensis</name>
    <dbReference type="NCBI Taxonomy" id="708091"/>
    <lineage>
        <taxon>Bacteria</taxon>
        <taxon>Pseudomonadati</taxon>
        <taxon>Bacteroidota</taxon>
        <taxon>Flavobacteriia</taxon>
        <taxon>Flavobacteriales</taxon>
        <taxon>Flavobacteriaceae</taxon>
        <taxon>Christiangramia</taxon>
    </lineage>
</organism>
<reference evidence="15 16" key="1">
    <citation type="journal article" date="2011" name="J. Microbiol.">
        <title>Gramella jeungdoensis sp. nov., isolated from a solar saltern in Korea.</title>
        <authorList>
            <person name="Joung Y."/>
            <person name="Kim H."/>
            <person name="Jang T."/>
            <person name="Ahn T.S."/>
            <person name="Joh K."/>
        </authorList>
    </citation>
    <scope>NUCLEOTIDE SEQUENCE [LARGE SCALE GENOMIC DNA]</scope>
    <source>
        <strain evidence="15 16">KCTC 23123</strain>
    </source>
</reference>
<comment type="similarity">
    <text evidence="13">Belongs to the LpxK family.</text>
</comment>
<feature type="transmembrane region" description="Helical" evidence="14">
    <location>
        <begin position="7"/>
        <end position="26"/>
    </location>
</feature>
<evidence type="ECO:0000256" key="5">
    <source>
        <dbReference type="ARBA" id="ARBA00022516"/>
    </source>
</evidence>
<evidence type="ECO:0000256" key="7">
    <source>
        <dbReference type="ARBA" id="ARBA00022679"/>
    </source>
</evidence>
<keyword evidence="14" id="KW-0812">Transmembrane</keyword>
<dbReference type="EMBL" id="SNQI01000006">
    <property type="protein sequence ID" value="TEW72155.1"/>
    <property type="molecule type" value="Genomic_DNA"/>
</dbReference>
<dbReference type="NCBIfam" id="TIGR00682">
    <property type="entry name" value="lpxK"/>
    <property type="match status" value="1"/>
</dbReference>
<dbReference type="SUPFAM" id="SSF52540">
    <property type="entry name" value="P-loop containing nucleoside triphosphate hydrolases"/>
    <property type="match status" value="1"/>
</dbReference>
<keyword evidence="10 13" id="KW-0067">ATP-binding</keyword>
<evidence type="ECO:0000256" key="4">
    <source>
        <dbReference type="ARBA" id="ARBA00016436"/>
    </source>
</evidence>
<comment type="catalytic activity">
    <reaction evidence="13">
        <text>a lipid A disaccharide + ATP = a lipid IVA + ADP + H(+)</text>
        <dbReference type="Rhea" id="RHEA:67840"/>
        <dbReference type="ChEBI" id="CHEBI:15378"/>
        <dbReference type="ChEBI" id="CHEBI:30616"/>
        <dbReference type="ChEBI" id="CHEBI:176343"/>
        <dbReference type="ChEBI" id="CHEBI:176425"/>
        <dbReference type="ChEBI" id="CHEBI:456216"/>
        <dbReference type="EC" id="2.7.1.130"/>
    </reaction>
</comment>
<keyword evidence="7 13" id="KW-0808">Transferase</keyword>
<keyword evidence="11 13" id="KW-0443">Lipid metabolism</keyword>
<keyword evidence="6 13" id="KW-0441">Lipid A biosynthesis</keyword>
<keyword evidence="14" id="KW-1133">Transmembrane helix</keyword>
<feature type="binding site" evidence="13">
    <location>
        <begin position="47"/>
        <end position="54"/>
    </location>
    <ligand>
        <name>ATP</name>
        <dbReference type="ChEBI" id="CHEBI:30616"/>
    </ligand>
</feature>
<proteinExistence type="inferred from homology"/>
<dbReference type="GO" id="GO:0005886">
    <property type="term" value="C:plasma membrane"/>
    <property type="evidence" value="ECO:0007669"/>
    <property type="project" value="TreeGrafter"/>
</dbReference>
<evidence type="ECO:0000313" key="16">
    <source>
        <dbReference type="Proteomes" id="UP000298517"/>
    </source>
</evidence>
<dbReference type="UniPathway" id="UPA00359">
    <property type="reaction ID" value="UER00482"/>
</dbReference>
<evidence type="ECO:0000256" key="10">
    <source>
        <dbReference type="ARBA" id="ARBA00022840"/>
    </source>
</evidence>
<keyword evidence="8 13" id="KW-0547">Nucleotide-binding</keyword>
<dbReference type="OrthoDB" id="9766423at2"/>
<dbReference type="GO" id="GO:0009029">
    <property type="term" value="F:lipid-A 4'-kinase activity"/>
    <property type="evidence" value="ECO:0007669"/>
    <property type="project" value="UniProtKB-UniRule"/>
</dbReference>
<evidence type="ECO:0000256" key="12">
    <source>
        <dbReference type="ARBA" id="ARBA00029757"/>
    </source>
</evidence>
<evidence type="ECO:0000256" key="1">
    <source>
        <dbReference type="ARBA" id="ARBA00002274"/>
    </source>
</evidence>
<keyword evidence="5 13" id="KW-0444">Lipid biosynthesis</keyword>